<name>A0ACD4NM49_9HYPH</name>
<proteinExistence type="predicted"/>
<gene>
    <name evidence="1" type="ORF">OXU80_24410</name>
</gene>
<keyword evidence="2" id="KW-1185">Reference proteome</keyword>
<organism evidence="1 2">
    <name type="scientific">Antarcticirhabdus aurantiaca</name>
    <dbReference type="NCBI Taxonomy" id="2606717"/>
    <lineage>
        <taxon>Bacteria</taxon>
        <taxon>Pseudomonadati</taxon>
        <taxon>Pseudomonadota</taxon>
        <taxon>Alphaproteobacteria</taxon>
        <taxon>Hyphomicrobiales</taxon>
        <taxon>Aurantimonadaceae</taxon>
        <taxon>Antarcticirhabdus</taxon>
    </lineage>
</organism>
<evidence type="ECO:0000313" key="1">
    <source>
        <dbReference type="EMBL" id="WAJ27942.1"/>
    </source>
</evidence>
<reference evidence="1" key="1">
    <citation type="submission" date="2022-11" db="EMBL/GenBank/DDBJ databases">
        <title>beta-Carotene-producing bacterium, Jeongeuplla avenae sp. nov., alleviates the salt stress of Arabidopsis seedlings.</title>
        <authorList>
            <person name="Jiang L."/>
            <person name="Lee J."/>
        </authorList>
    </citation>
    <scope>NUCLEOTIDE SEQUENCE</scope>
    <source>
        <strain evidence="1">DY_R2A_6</strain>
    </source>
</reference>
<dbReference type="EMBL" id="CP113520">
    <property type="protein sequence ID" value="WAJ27942.1"/>
    <property type="molecule type" value="Genomic_DNA"/>
</dbReference>
<dbReference type="Proteomes" id="UP001163223">
    <property type="component" value="Chromosome"/>
</dbReference>
<sequence>MTRADDLSRAMHLRYAAPRPAEPDGGELDLAGIARMLRRRIWLIVALVALVAAAALPPILAHQPIFVAASRVLIHPPSSAALTGTDRLDPDPLNLQTEVERLLSREAAVQVIQRLGLADRAEFNPALGSPSLVDELRSAISSALGALTGEAAAPGAGEEASAGRDPLDPVVRSFFDALRISRDPSSNVIEIGFSSHDPALGAAVPNMLLRVYLEAREAERVRRLAAADSWLSGRIEAQRRRVAEAERAVSDFAAAGGLASSELLAGSVRTIGDLNAQRAGMERARRDLSETSAALRRPLAPEDRIVLVDTPVAADLGRQLQLQRGELQRLLEVYGAASPQVVAAQGAIRTTTAAIEIEAARAAKAIDVRLAGMARDEVQMQAGLASAGAALQDQSAAAARRRELEADAASELGALAALEDRRRALAAERALPSAEVEVLSPATMPLRPSGRGRAFLFVLVLAGAAFAALTAATLAEVMDRSVRSPSQLRHVFDVLPAGLVHRLPRRVARDLPRFLSRHRDGALADAIRGVLAGVKRANGGRLPDSLLVTSPLPGEGKTALAAALAAELAASRPVLLVDCDPTRGRVHDLFGTAAGPGLVDVIEGRIDVAEAVRTDETSGIAFLTRGSSPGRPLDAAALEAVLAYAKEHKRVAILDASPVLATLTPALLVEAVDAVLLVLRWGQTELRCAEAAIERLRDGEPRPIAVVMNRVDPGRHALYGFNDPIGWSARFRSYAAGP</sequence>
<accession>A0ACD4NM49</accession>
<evidence type="ECO:0000313" key="2">
    <source>
        <dbReference type="Proteomes" id="UP001163223"/>
    </source>
</evidence>
<protein>
    <submittedName>
        <fullName evidence="1">Wzz/FepE/Etk N-terminal domain-containing protein</fullName>
    </submittedName>
</protein>